<sequence>MRLVHTPTGRLRLRLFNPATGEVVEDRWEQNLVTTGGRTLLAELLTGVTLGIAKVELAVGGTRVPAEPTDNPPAPYPTAADPSNTELYAELLRVPTDLGGITEVPTSEVDTTPRATTAISAVLPTNLSGPVLTLREAGLVITKLVASPDPESEDPSEGEVLYNHVVFGGPITKNPELQMTLTWEVMF</sequence>
<evidence type="ECO:0000313" key="2">
    <source>
        <dbReference type="Proteomes" id="UP000005801"/>
    </source>
</evidence>
<comment type="caution">
    <text evidence="1">The sequence shown here is derived from an EMBL/GenBank/DDBJ whole genome shotgun (WGS) entry which is preliminary data.</text>
</comment>
<reference evidence="1 2" key="1">
    <citation type="submission" date="2007-06" db="EMBL/GenBank/DDBJ databases">
        <authorList>
            <person name="Shimkets L."/>
            <person name="Ferriera S."/>
            <person name="Johnson J."/>
            <person name="Kravitz S."/>
            <person name="Beeson K."/>
            <person name="Sutton G."/>
            <person name="Rogers Y.-H."/>
            <person name="Friedman R."/>
            <person name="Frazier M."/>
            <person name="Venter J.C."/>
        </authorList>
    </citation>
    <scope>NUCLEOTIDE SEQUENCE [LARGE SCALE GENOMIC DNA]</scope>
    <source>
        <strain evidence="1 2">SIR-1</strain>
    </source>
</reference>
<dbReference type="STRING" id="391625.PPSIR1_14760"/>
<organism evidence="1 2">
    <name type="scientific">Plesiocystis pacifica SIR-1</name>
    <dbReference type="NCBI Taxonomy" id="391625"/>
    <lineage>
        <taxon>Bacteria</taxon>
        <taxon>Pseudomonadati</taxon>
        <taxon>Myxococcota</taxon>
        <taxon>Polyangia</taxon>
        <taxon>Nannocystales</taxon>
        <taxon>Nannocystaceae</taxon>
        <taxon>Plesiocystis</taxon>
    </lineage>
</organism>
<dbReference type="Proteomes" id="UP000005801">
    <property type="component" value="Unassembled WGS sequence"/>
</dbReference>
<accession>A6GIT2</accession>
<proteinExistence type="predicted"/>
<dbReference type="AlphaFoldDB" id="A6GIT2"/>
<dbReference type="EMBL" id="ABCS01000142">
    <property type="protein sequence ID" value="EDM74227.1"/>
    <property type="molecule type" value="Genomic_DNA"/>
</dbReference>
<protein>
    <submittedName>
        <fullName evidence="1">Uncharacterized protein</fullName>
    </submittedName>
</protein>
<keyword evidence="2" id="KW-1185">Reference proteome</keyword>
<evidence type="ECO:0000313" key="1">
    <source>
        <dbReference type="EMBL" id="EDM74227.1"/>
    </source>
</evidence>
<name>A6GIT2_9BACT</name>
<gene>
    <name evidence="1" type="ORF">PPSIR1_14760</name>
</gene>
<dbReference type="RefSeq" id="WP_006976618.1">
    <property type="nucleotide sequence ID" value="NZ_ABCS01000142.1"/>
</dbReference>